<evidence type="ECO:0008006" key="4">
    <source>
        <dbReference type="Google" id="ProtNLM"/>
    </source>
</evidence>
<dbReference type="EMBL" id="CP140152">
    <property type="protein sequence ID" value="WQH02590.1"/>
    <property type="molecule type" value="Genomic_DNA"/>
</dbReference>
<proteinExistence type="predicted"/>
<dbReference type="PROSITE" id="PS51257">
    <property type="entry name" value="PROKAR_LIPOPROTEIN"/>
    <property type="match status" value="1"/>
</dbReference>
<protein>
    <recommendedName>
        <fullName evidence="4">DUF3035 domain-containing protein</fullName>
    </recommendedName>
</protein>
<accession>A0ABZ0XS75</accession>
<keyword evidence="3" id="KW-1185">Reference proteome</keyword>
<organism evidence="2 3">
    <name type="scientific">Duganella zoogloeoides</name>
    <dbReference type="NCBI Taxonomy" id="75659"/>
    <lineage>
        <taxon>Bacteria</taxon>
        <taxon>Pseudomonadati</taxon>
        <taxon>Pseudomonadota</taxon>
        <taxon>Betaproteobacteria</taxon>
        <taxon>Burkholderiales</taxon>
        <taxon>Oxalobacteraceae</taxon>
        <taxon>Telluria group</taxon>
        <taxon>Duganella</taxon>
    </lineage>
</organism>
<sequence>MIFPSRAALLPLLALGACSSSMHPLEAHLDLLRPESITSVAGLDYPAGTLLCPLTPYQNSVAAAAPEAQRINAFMGRQQYLGEEGTWSLVIIQPGTTGDDGIEHLLLRRSTFDVINSRESLGKLVEKVPADFEVLDCVPVEHASVLTTRSRASQRKVISFGRRHGPMRQAGQG</sequence>
<keyword evidence="1" id="KW-0732">Signal</keyword>
<reference evidence="2 3" key="1">
    <citation type="submission" date="2023-11" db="EMBL/GenBank/DDBJ databases">
        <title>MicrobeMod: A computational toolkit for identifying prokaryotic methylation and restriction-modification with nanopore sequencing.</title>
        <authorList>
            <person name="Crits-Christoph A."/>
            <person name="Kang S.C."/>
            <person name="Lee H."/>
            <person name="Ostrov N."/>
        </authorList>
    </citation>
    <scope>NUCLEOTIDE SEQUENCE [LARGE SCALE GENOMIC DNA]</scope>
    <source>
        <strain evidence="2 3">ATCC 25935</strain>
    </source>
</reference>
<gene>
    <name evidence="2" type="ORF">SR858_16060</name>
</gene>
<dbReference type="Proteomes" id="UP001326110">
    <property type="component" value="Chromosome"/>
</dbReference>
<evidence type="ECO:0000313" key="2">
    <source>
        <dbReference type="EMBL" id="WQH02590.1"/>
    </source>
</evidence>
<dbReference type="RefSeq" id="WP_019920014.1">
    <property type="nucleotide sequence ID" value="NZ_CP140152.1"/>
</dbReference>
<feature type="chain" id="PRO_5047235566" description="DUF3035 domain-containing protein" evidence="1">
    <location>
        <begin position="23"/>
        <end position="173"/>
    </location>
</feature>
<feature type="signal peptide" evidence="1">
    <location>
        <begin position="1"/>
        <end position="22"/>
    </location>
</feature>
<dbReference type="GeneID" id="43161924"/>
<evidence type="ECO:0000256" key="1">
    <source>
        <dbReference type="SAM" id="SignalP"/>
    </source>
</evidence>
<name>A0ABZ0XS75_9BURK</name>
<evidence type="ECO:0000313" key="3">
    <source>
        <dbReference type="Proteomes" id="UP001326110"/>
    </source>
</evidence>